<proteinExistence type="predicted"/>
<organism evidence="2 3">
    <name type="scientific">Oryza meyeriana var. granulata</name>
    <dbReference type="NCBI Taxonomy" id="110450"/>
    <lineage>
        <taxon>Eukaryota</taxon>
        <taxon>Viridiplantae</taxon>
        <taxon>Streptophyta</taxon>
        <taxon>Embryophyta</taxon>
        <taxon>Tracheophyta</taxon>
        <taxon>Spermatophyta</taxon>
        <taxon>Magnoliopsida</taxon>
        <taxon>Liliopsida</taxon>
        <taxon>Poales</taxon>
        <taxon>Poaceae</taxon>
        <taxon>BOP clade</taxon>
        <taxon>Oryzoideae</taxon>
        <taxon>Oryzeae</taxon>
        <taxon>Oryzinae</taxon>
        <taxon>Oryza</taxon>
        <taxon>Oryza meyeriana</taxon>
    </lineage>
</organism>
<accession>A0A6G1EFA3</accession>
<evidence type="ECO:0000256" key="1">
    <source>
        <dbReference type="SAM" id="Phobius"/>
    </source>
</evidence>
<dbReference type="EMBL" id="SPHZ02000003">
    <property type="protein sequence ID" value="KAF0922623.1"/>
    <property type="molecule type" value="Genomic_DNA"/>
</dbReference>
<keyword evidence="3" id="KW-1185">Reference proteome</keyword>
<keyword evidence="1" id="KW-0812">Transmembrane</keyword>
<evidence type="ECO:0000313" key="2">
    <source>
        <dbReference type="EMBL" id="KAF0922623.1"/>
    </source>
</evidence>
<keyword evidence="1" id="KW-0472">Membrane</keyword>
<name>A0A6G1EFA3_9ORYZ</name>
<gene>
    <name evidence="2" type="ORF">E2562_001032</name>
</gene>
<dbReference type="AlphaFoldDB" id="A0A6G1EFA3"/>
<reference evidence="2 3" key="1">
    <citation type="submission" date="2019-11" db="EMBL/GenBank/DDBJ databases">
        <title>Whole genome sequence of Oryza granulata.</title>
        <authorList>
            <person name="Li W."/>
        </authorList>
    </citation>
    <scope>NUCLEOTIDE SEQUENCE [LARGE SCALE GENOMIC DNA]</scope>
    <source>
        <strain evidence="3">cv. Menghai</strain>
        <tissue evidence="2">Leaf</tissue>
    </source>
</reference>
<evidence type="ECO:0000313" key="3">
    <source>
        <dbReference type="Proteomes" id="UP000479710"/>
    </source>
</evidence>
<feature type="non-terminal residue" evidence="2">
    <location>
        <position position="1"/>
    </location>
</feature>
<feature type="transmembrane region" description="Helical" evidence="1">
    <location>
        <begin position="20"/>
        <end position="37"/>
    </location>
</feature>
<dbReference type="Proteomes" id="UP000479710">
    <property type="component" value="Unassembled WGS sequence"/>
</dbReference>
<protein>
    <submittedName>
        <fullName evidence="2">Uncharacterized protein</fullName>
    </submittedName>
</protein>
<keyword evidence="1" id="KW-1133">Transmembrane helix</keyword>
<comment type="caution">
    <text evidence="2">The sequence shown here is derived from an EMBL/GenBank/DDBJ whole genome shotgun (WGS) entry which is preliminary data.</text>
</comment>
<sequence length="112" mass="12707">RDDLYQYCQKENRTVLEIPVFAYILIYLPPALLLLSLKSPTRLSPPRPPRESSMTRTSLACPICHALHQSREQNPASDVDLEELVVWSQRWSTAVVMAQAQEADGEDTPPMN</sequence>